<reference evidence="1 2" key="1">
    <citation type="submission" date="2016-09" db="EMBL/GenBank/DDBJ databases">
        <title>Genome sequence of Eubacterium angustum.</title>
        <authorList>
            <person name="Poehlein A."/>
            <person name="Daniel R."/>
        </authorList>
    </citation>
    <scope>NUCLEOTIDE SEQUENCE [LARGE SCALE GENOMIC DNA]</scope>
    <source>
        <strain evidence="1 2">DSM 1989</strain>
    </source>
</reference>
<dbReference type="OrthoDB" id="1722540at2"/>
<comment type="caution">
    <text evidence="1">The sequence shown here is derived from an EMBL/GenBank/DDBJ whole genome shotgun (WGS) entry which is preliminary data.</text>
</comment>
<evidence type="ECO:0000313" key="2">
    <source>
        <dbReference type="Proteomes" id="UP000180254"/>
    </source>
</evidence>
<organism evidence="1 2">
    <name type="scientific">Andreesenia angusta</name>
    <dbReference type="NCBI Taxonomy" id="39480"/>
    <lineage>
        <taxon>Bacteria</taxon>
        <taxon>Bacillati</taxon>
        <taxon>Bacillota</taxon>
        <taxon>Tissierellia</taxon>
        <taxon>Tissierellales</taxon>
        <taxon>Gottschalkiaceae</taxon>
        <taxon>Andreesenia</taxon>
    </lineage>
</organism>
<keyword evidence="2" id="KW-1185">Reference proteome</keyword>
<dbReference type="EMBL" id="MKIE01000004">
    <property type="protein sequence ID" value="OHW62341.1"/>
    <property type="molecule type" value="Genomic_DNA"/>
</dbReference>
<dbReference type="Pfam" id="PF18937">
    <property type="entry name" value="DUF5685"/>
    <property type="match status" value="1"/>
</dbReference>
<proteinExistence type="predicted"/>
<evidence type="ECO:0000313" key="1">
    <source>
        <dbReference type="EMBL" id="OHW62341.1"/>
    </source>
</evidence>
<sequence length="291" mass="33911">MFGYITPYKPELKMREYDVFRGYYCGLCKSMGRNYSQLSRLGLNYDLAFLGIVLSSLEEEPDRFAREGCISNPLKKKPVALENRALEYTADLSMALIHHKLRDDWRDEKSFKSLFADIPFALAFRKSAFKHPEKHRAIAESLERLSALESESCKVVDEAADTFGKLMEAIATPEYIEDEGVKRALGFMGYNLGRWIYILDAFEDMENDLKENSYNPLLLQYEYSEDETLEEFKSRIVERVEFSLTFTLDNVSKSLEVLELYRNREIVENIVYMGMRFKMERILGKKGDEKS</sequence>
<dbReference type="AlphaFoldDB" id="A0A1S1V6V4"/>
<dbReference type="STRING" id="39480.EUAN_14120"/>
<name>A0A1S1V6V4_9FIRM</name>
<dbReference type="Proteomes" id="UP000180254">
    <property type="component" value="Unassembled WGS sequence"/>
</dbReference>
<dbReference type="InterPro" id="IPR043740">
    <property type="entry name" value="DUF5685"/>
</dbReference>
<gene>
    <name evidence="1" type="ORF">EUAN_14120</name>
</gene>
<protein>
    <submittedName>
        <fullName evidence="1">Uncharacterized protein</fullName>
    </submittedName>
</protein>
<accession>A0A1S1V6V4</accession>